<dbReference type="EMBL" id="GBRH01200579">
    <property type="protein sequence ID" value="JAD97316.1"/>
    <property type="molecule type" value="Transcribed_RNA"/>
</dbReference>
<sequence>MAVLLGFYLCIQGKFCFFFNHFCF</sequence>
<proteinExistence type="predicted"/>
<reference evidence="1" key="2">
    <citation type="journal article" date="2015" name="Data Brief">
        <title>Shoot transcriptome of the giant reed, Arundo donax.</title>
        <authorList>
            <person name="Barrero R.A."/>
            <person name="Guerrero F.D."/>
            <person name="Moolhuijzen P."/>
            <person name="Goolsby J.A."/>
            <person name="Tidwell J."/>
            <person name="Bellgard S.E."/>
            <person name="Bellgard M.I."/>
        </authorList>
    </citation>
    <scope>NUCLEOTIDE SEQUENCE</scope>
    <source>
        <tissue evidence="1">Shoot tissue taken approximately 20 cm above the soil surface</tissue>
    </source>
</reference>
<protein>
    <submittedName>
        <fullName evidence="1">Uncharacterized protein</fullName>
    </submittedName>
</protein>
<name>A0A0A9EB90_ARUDO</name>
<dbReference type="AlphaFoldDB" id="A0A0A9EB90"/>
<organism evidence="1">
    <name type="scientific">Arundo donax</name>
    <name type="common">Giant reed</name>
    <name type="synonym">Donax arundinaceus</name>
    <dbReference type="NCBI Taxonomy" id="35708"/>
    <lineage>
        <taxon>Eukaryota</taxon>
        <taxon>Viridiplantae</taxon>
        <taxon>Streptophyta</taxon>
        <taxon>Embryophyta</taxon>
        <taxon>Tracheophyta</taxon>
        <taxon>Spermatophyta</taxon>
        <taxon>Magnoliopsida</taxon>
        <taxon>Liliopsida</taxon>
        <taxon>Poales</taxon>
        <taxon>Poaceae</taxon>
        <taxon>PACMAD clade</taxon>
        <taxon>Arundinoideae</taxon>
        <taxon>Arundineae</taxon>
        <taxon>Arundo</taxon>
    </lineage>
</organism>
<evidence type="ECO:0000313" key="1">
    <source>
        <dbReference type="EMBL" id="JAD97316.1"/>
    </source>
</evidence>
<reference evidence="1" key="1">
    <citation type="submission" date="2014-09" db="EMBL/GenBank/DDBJ databases">
        <authorList>
            <person name="Magalhaes I.L.F."/>
            <person name="Oliveira U."/>
            <person name="Santos F.R."/>
            <person name="Vidigal T.H.D.A."/>
            <person name="Brescovit A.D."/>
            <person name="Santos A.J."/>
        </authorList>
    </citation>
    <scope>NUCLEOTIDE SEQUENCE</scope>
    <source>
        <tissue evidence="1">Shoot tissue taken approximately 20 cm above the soil surface</tissue>
    </source>
</reference>
<accession>A0A0A9EB90</accession>